<dbReference type="InterPro" id="IPR052559">
    <property type="entry name" value="V-haloperoxidase"/>
</dbReference>
<dbReference type="AlphaFoldDB" id="W0EYV7"/>
<dbReference type="OrthoDB" id="9780455at2"/>
<proteinExistence type="predicted"/>
<gene>
    <name evidence="1" type="ORF">NIASO_13910</name>
</gene>
<dbReference type="KEGG" id="nso:NIASO_13910"/>
<protein>
    <submittedName>
        <fullName evidence="1">Phosphatidic acid phosphatase</fullName>
    </submittedName>
</protein>
<accession>W0EYV7</accession>
<dbReference type="EMBL" id="CP007035">
    <property type="protein sequence ID" value="AHF15957.1"/>
    <property type="molecule type" value="Genomic_DNA"/>
</dbReference>
<dbReference type="PANTHER" id="PTHR34599:SF2">
    <property type="entry name" value="TRAF-TYPE DOMAIN-CONTAINING PROTEIN"/>
    <property type="match status" value="1"/>
</dbReference>
<sequence>MKNLFIAAIAATVVFISCTQTNNGYKKYTADPLVFSQAVHELNTVVMGNNFAPITASRNYMYASVAAYEVIAAGYPDQYYSLAGQVKGLHTLPKPDTTNGKIDFNFASLLAFCKVGEAVTFPAGSMKEYVDSLKKKIVDMGMTKADMQATRLFADTITAAIMAWSKKDNYAETRSAPKYTITNEEGRWIPTPPAYTSALEPHWDEIRPLVLDSATQFIPPPQYTFNVKDKNSPYYKEVMAIKNAGDSLTDEQKHIANFWDDNPFKLNVSGHVMFGTKKFSPAGHWMSIAGIAAQKAKADYAKTVYAYTIMAIAQFDAFIQCWEAKFRYNTVRPETVINKYINPDWRPLLQTPPFPEYTCGHSTVSAANAEALTKVFGDNFAYTDSSELEFGIANRSYPSFRAAAIENNWARFYGGIHYHHSCIISTEYGKKVGDLIVQRLKFIKTKTN</sequence>
<dbReference type="InterPro" id="IPR036938">
    <property type="entry name" value="PAP2/HPO_sf"/>
</dbReference>
<organism evidence="1 2">
    <name type="scientific">Niabella soli DSM 19437</name>
    <dbReference type="NCBI Taxonomy" id="929713"/>
    <lineage>
        <taxon>Bacteria</taxon>
        <taxon>Pseudomonadati</taxon>
        <taxon>Bacteroidota</taxon>
        <taxon>Chitinophagia</taxon>
        <taxon>Chitinophagales</taxon>
        <taxon>Chitinophagaceae</taxon>
        <taxon>Niabella</taxon>
    </lineage>
</organism>
<evidence type="ECO:0000313" key="2">
    <source>
        <dbReference type="Proteomes" id="UP000003586"/>
    </source>
</evidence>
<reference evidence="1 2" key="1">
    <citation type="submission" date="2013-12" db="EMBL/GenBank/DDBJ databases">
        <authorList>
            <consortium name="DOE Joint Genome Institute"/>
            <person name="Eisen J."/>
            <person name="Huntemann M."/>
            <person name="Han J."/>
            <person name="Chen A."/>
            <person name="Kyrpides N."/>
            <person name="Mavromatis K."/>
            <person name="Markowitz V."/>
            <person name="Palaniappan K."/>
            <person name="Ivanova N."/>
            <person name="Schaumberg A."/>
            <person name="Pati A."/>
            <person name="Liolios K."/>
            <person name="Nordberg H.P."/>
            <person name="Cantor M.N."/>
            <person name="Hua S.X."/>
            <person name="Woyke T."/>
        </authorList>
    </citation>
    <scope>NUCLEOTIDE SEQUENCE [LARGE SCALE GENOMIC DNA]</scope>
    <source>
        <strain evidence="2">DSM 19437</strain>
    </source>
</reference>
<dbReference type="PANTHER" id="PTHR34599">
    <property type="entry name" value="PEROXIDASE-RELATED"/>
    <property type="match status" value="1"/>
</dbReference>
<dbReference type="PROSITE" id="PS51257">
    <property type="entry name" value="PROKAR_LIPOPROTEIN"/>
    <property type="match status" value="1"/>
</dbReference>
<dbReference type="SUPFAM" id="SSF48317">
    <property type="entry name" value="Acid phosphatase/Vanadium-dependent haloperoxidase"/>
    <property type="match status" value="1"/>
</dbReference>
<dbReference type="Proteomes" id="UP000003586">
    <property type="component" value="Chromosome"/>
</dbReference>
<keyword evidence="2" id="KW-1185">Reference proteome</keyword>
<dbReference type="HOGENOM" id="CLU_020920_2_1_10"/>
<dbReference type="CDD" id="cd03398">
    <property type="entry name" value="PAP2_haloperoxidase"/>
    <property type="match status" value="1"/>
</dbReference>
<dbReference type="Gene3D" id="1.10.606.20">
    <property type="match status" value="1"/>
</dbReference>
<dbReference type="RefSeq" id="WP_025298948.1">
    <property type="nucleotide sequence ID" value="NZ_CP007035.1"/>
</dbReference>
<dbReference type="eggNOG" id="COG0671">
    <property type="taxonomic scope" value="Bacteria"/>
</dbReference>
<dbReference type="STRING" id="929713.NIASO_13910"/>
<evidence type="ECO:0000313" key="1">
    <source>
        <dbReference type="EMBL" id="AHF15957.1"/>
    </source>
</evidence>
<name>W0EYV7_9BACT</name>